<reference evidence="7" key="1">
    <citation type="submission" date="2022-06" db="EMBL/GenBank/DDBJ databases">
        <title>Aquibacillus sp. a new bacterium isolated from soil saline samples.</title>
        <authorList>
            <person name="Galisteo C."/>
            <person name="De La Haba R."/>
            <person name="Sanchez-Porro C."/>
            <person name="Ventosa A."/>
        </authorList>
    </citation>
    <scope>NUCLEOTIDE SEQUENCE</scope>
    <source>
        <strain evidence="7">3ASR75-11</strain>
    </source>
</reference>
<name>A0A9X4AKD2_9BACI</name>
<dbReference type="Gene3D" id="3.40.47.10">
    <property type="match status" value="1"/>
</dbReference>
<dbReference type="AlphaFoldDB" id="A0A9X4AKD2"/>
<dbReference type="Pfam" id="PF02803">
    <property type="entry name" value="Thiolase_C"/>
    <property type="match status" value="1"/>
</dbReference>
<evidence type="ECO:0000256" key="5">
    <source>
        <dbReference type="ARBA" id="ARBA00030755"/>
    </source>
</evidence>
<dbReference type="EMBL" id="JAMQKB010000001">
    <property type="protein sequence ID" value="MDC3423172.1"/>
    <property type="molecule type" value="Genomic_DNA"/>
</dbReference>
<protein>
    <recommendedName>
        <fullName evidence="2">acetyl-CoA C-acetyltransferase</fullName>
        <ecNumber evidence="2">2.3.1.9</ecNumber>
    </recommendedName>
    <alternativeName>
        <fullName evidence="5">Acetoacetyl-CoA thiolase</fullName>
    </alternativeName>
</protein>
<evidence type="ECO:0000256" key="4">
    <source>
        <dbReference type="ARBA" id="ARBA00023315"/>
    </source>
</evidence>
<keyword evidence="3" id="KW-0808">Transferase</keyword>
<feature type="domain" description="Thiolase C-terminal" evidence="6">
    <location>
        <begin position="22"/>
        <end position="83"/>
    </location>
</feature>
<keyword evidence="8" id="KW-1185">Reference proteome</keyword>
<dbReference type="PROSITE" id="PS00737">
    <property type="entry name" value="THIOLASE_2"/>
    <property type="match status" value="1"/>
</dbReference>
<dbReference type="InterPro" id="IPR016039">
    <property type="entry name" value="Thiolase-like"/>
</dbReference>
<dbReference type="SUPFAM" id="SSF53901">
    <property type="entry name" value="Thiolase-like"/>
    <property type="match status" value="1"/>
</dbReference>
<evidence type="ECO:0000256" key="2">
    <source>
        <dbReference type="ARBA" id="ARBA00012705"/>
    </source>
</evidence>
<evidence type="ECO:0000256" key="3">
    <source>
        <dbReference type="ARBA" id="ARBA00022679"/>
    </source>
</evidence>
<dbReference type="Proteomes" id="UP001145050">
    <property type="component" value="Unassembled WGS sequence"/>
</dbReference>
<dbReference type="InterPro" id="IPR020617">
    <property type="entry name" value="Thiolase_C"/>
</dbReference>
<dbReference type="GO" id="GO:0003985">
    <property type="term" value="F:acetyl-CoA C-acetyltransferase activity"/>
    <property type="evidence" value="ECO:0007669"/>
    <property type="project" value="UniProtKB-EC"/>
</dbReference>
<dbReference type="EC" id="2.3.1.9" evidence="2"/>
<gene>
    <name evidence="7" type="ORF">NC797_01445</name>
</gene>
<comment type="caution">
    <text evidence="7">The sequence shown here is derived from an EMBL/GenBank/DDBJ whole genome shotgun (WGS) entry which is preliminary data.</text>
</comment>
<evidence type="ECO:0000256" key="1">
    <source>
        <dbReference type="ARBA" id="ARBA00010982"/>
    </source>
</evidence>
<evidence type="ECO:0000259" key="6">
    <source>
        <dbReference type="Pfam" id="PF02803"/>
    </source>
</evidence>
<dbReference type="InterPro" id="IPR020613">
    <property type="entry name" value="Thiolase_CS"/>
</dbReference>
<evidence type="ECO:0000313" key="8">
    <source>
        <dbReference type="Proteomes" id="UP001145050"/>
    </source>
</evidence>
<evidence type="ECO:0000313" key="7">
    <source>
        <dbReference type="EMBL" id="MDC3423172.1"/>
    </source>
</evidence>
<dbReference type="PANTHER" id="PTHR18919">
    <property type="entry name" value="ACETYL-COA C-ACYLTRANSFERASE"/>
    <property type="match status" value="1"/>
</dbReference>
<sequence length="84" mass="9118">MKPEQVDHVIYGNVIHTEKNASYLNKEKTNVHGGAIALGHPVGVSGARILLSVARELRRRQGKYAIASLCIWGGQGIATVIERV</sequence>
<proteinExistence type="inferred from homology"/>
<accession>A0A9X4AKD2</accession>
<organism evidence="7 8">
    <name type="scientific">Terrihalobacillus insolitus</name>
    <dbReference type="NCBI Taxonomy" id="2950438"/>
    <lineage>
        <taxon>Bacteria</taxon>
        <taxon>Bacillati</taxon>
        <taxon>Bacillota</taxon>
        <taxon>Bacilli</taxon>
        <taxon>Bacillales</taxon>
        <taxon>Bacillaceae</taxon>
        <taxon>Terrihalobacillus</taxon>
    </lineage>
</organism>
<keyword evidence="4" id="KW-0012">Acyltransferase</keyword>
<dbReference type="PANTHER" id="PTHR18919:SF107">
    <property type="entry name" value="ACETYL-COA ACETYLTRANSFERASE, CYTOSOLIC"/>
    <property type="match status" value="1"/>
</dbReference>
<comment type="similarity">
    <text evidence="1">Belongs to the thiolase-like superfamily. Thiolase family.</text>
</comment>